<proteinExistence type="predicted"/>
<dbReference type="EMBL" id="BNBF01000004">
    <property type="protein sequence ID" value="GHG42724.1"/>
    <property type="molecule type" value="Genomic_DNA"/>
</dbReference>
<dbReference type="AlphaFoldDB" id="A0A919C3J6"/>
<organism evidence="1 2">
    <name type="scientific">Streptomyces capoamus</name>
    <dbReference type="NCBI Taxonomy" id="68183"/>
    <lineage>
        <taxon>Bacteria</taxon>
        <taxon>Bacillati</taxon>
        <taxon>Actinomycetota</taxon>
        <taxon>Actinomycetes</taxon>
        <taxon>Kitasatosporales</taxon>
        <taxon>Streptomycetaceae</taxon>
        <taxon>Streptomyces</taxon>
    </lineage>
</organism>
<dbReference type="PANTHER" id="PTHR42305">
    <property type="entry name" value="MEMBRANE PROTEIN RV1733C-RELATED"/>
    <property type="match status" value="1"/>
</dbReference>
<accession>A0A919C3J6</accession>
<reference evidence="2" key="1">
    <citation type="journal article" date="2019" name="Int. J. Syst. Evol. Microbiol.">
        <title>The Global Catalogue of Microorganisms (GCM) 10K type strain sequencing project: providing services to taxonomists for standard genome sequencing and annotation.</title>
        <authorList>
            <consortium name="The Broad Institute Genomics Platform"/>
            <consortium name="The Broad Institute Genome Sequencing Center for Infectious Disease"/>
            <person name="Wu L."/>
            <person name="Ma J."/>
        </authorList>
    </citation>
    <scope>NUCLEOTIDE SEQUENCE [LARGE SCALE GENOMIC DNA]</scope>
    <source>
        <strain evidence="2">JCM 4253</strain>
    </source>
</reference>
<dbReference type="PANTHER" id="PTHR42305:SF1">
    <property type="entry name" value="MEMBRANE PROTEIN RV1733C-RELATED"/>
    <property type="match status" value="1"/>
</dbReference>
<name>A0A919C3J6_9ACTN</name>
<evidence type="ECO:0000313" key="2">
    <source>
        <dbReference type="Proteomes" id="UP000619355"/>
    </source>
</evidence>
<sequence length="85" mass="9030">MPPTTPAGATVTVWTDQNGRITAEPPTKEAARLHAALGGVLTASGTGGAVLGAARVVRLGLDRQRTAQWAAEWEHIDTRKRWKSS</sequence>
<dbReference type="InterPro" id="IPR039708">
    <property type="entry name" value="MT1774/Rv1733c-like"/>
</dbReference>
<evidence type="ECO:0000313" key="1">
    <source>
        <dbReference type="EMBL" id="GHG42724.1"/>
    </source>
</evidence>
<comment type="caution">
    <text evidence="1">The sequence shown here is derived from an EMBL/GenBank/DDBJ whole genome shotgun (WGS) entry which is preliminary data.</text>
</comment>
<protein>
    <submittedName>
        <fullName evidence="1">Uncharacterized protein</fullName>
    </submittedName>
</protein>
<gene>
    <name evidence="1" type="ORF">GCM10018980_18870</name>
</gene>
<keyword evidence="2" id="KW-1185">Reference proteome</keyword>
<dbReference type="Proteomes" id="UP000619355">
    <property type="component" value="Unassembled WGS sequence"/>
</dbReference>